<organism evidence="3 4">
    <name type="scientific">Rugamonas apoptosis</name>
    <dbReference type="NCBI Taxonomy" id="2758570"/>
    <lineage>
        <taxon>Bacteria</taxon>
        <taxon>Pseudomonadati</taxon>
        <taxon>Pseudomonadota</taxon>
        <taxon>Betaproteobacteria</taxon>
        <taxon>Burkholderiales</taxon>
        <taxon>Oxalobacteraceae</taxon>
        <taxon>Telluria group</taxon>
        <taxon>Rugamonas</taxon>
    </lineage>
</organism>
<dbReference type="Pfam" id="PF01903">
    <property type="entry name" value="CbiX"/>
    <property type="match status" value="1"/>
</dbReference>
<dbReference type="AlphaFoldDB" id="A0A7W2FED9"/>
<sequence length="125" mass="13319">MAKRALILFAHGARAASWAAPFERLRDMAQARMPDVCVSLAFLELMTPQLPELVAELVRSGITQVTVVPVFLGQGGHVLRDLPLMVEQLRTAHPQATISVAEAAGENAAVLNAICDYCIGTLGAP</sequence>
<dbReference type="CDD" id="cd03416">
    <property type="entry name" value="CbiX_SirB_N"/>
    <property type="match status" value="1"/>
</dbReference>
<dbReference type="Proteomes" id="UP000573499">
    <property type="component" value="Unassembled WGS sequence"/>
</dbReference>
<protein>
    <submittedName>
        <fullName evidence="3">CbiX/SirB N-terminal domain-containing protein</fullName>
    </submittedName>
</protein>
<name>A0A7W2FED9_9BURK</name>
<keyword evidence="2" id="KW-0456">Lyase</keyword>
<dbReference type="Gene3D" id="3.40.50.1400">
    <property type="match status" value="1"/>
</dbReference>
<evidence type="ECO:0000256" key="2">
    <source>
        <dbReference type="ARBA" id="ARBA00023239"/>
    </source>
</evidence>
<keyword evidence="1" id="KW-0479">Metal-binding</keyword>
<dbReference type="PANTHER" id="PTHR33542:SF3">
    <property type="entry name" value="SIROHYDROCHLORIN FERROCHELATASE, CHLOROPLASTIC"/>
    <property type="match status" value="1"/>
</dbReference>
<accession>A0A7W2FED9</accession>
<dbReference type="PANTHER" id="PTHR33542">
    <property type="entry name" value="SIROHYDROCHLORIN FERROCHELATASE, CHLOROPLASTIC"/>
    <property type="match status" value="1"/>
</dbReference>
<reference evidence="3 4" key="1">
    <citation type="submission" date="2020-07" db="EMBL/GenBank/DDBJ databases">
        <title>Novel species isolated from subtropical streams in China.</title>
        <authorList>
            <person name="Lu H."/>
        </authorList>
    </citation>
    <scope>NUCLEOTIDE SEQUENCE [LARGE SCALE GENOMIC DNA]</scope>
    <source>
        <strain evidence="3 4">LX47W</strain>
    </source>
</reference>
<evidence type="ECO:0000256" key="1">
    <source>
        <dbReference type="ARBA" id="ARBA00022723"/>
    </source>
</evidence>
<comment type="caution">
    <text evidence="3">The sequence shown here is derived from an EMBL/GenBank/DDBJ whole genome shotgun (WGS) entry which is preliminary data.</text>
</comment>
<dbReference type="EMBL" id="JACEZU010000014">
    <property type="protein sequence ID" value="MBA5690155.1"/>
    <property type="molecule type" value="Genomic_DNA"/>
</dbReference>
<dbReference type="GO" id="GO:0016829">
    <property type="term" value="F:lyase activity"/>
    <property type="evidence" value="ECO:0007669"/>
    <property type="project" value="UniProtKB-KW"/>
</dbReference>
<proteinExistence type="predicted"/>
<gene>
    <name evidence="3" type="ORF">H3H39_24200</name>
</gene>
<dbReference type="GO" id="GO:0046872">
    <property type="term" value="F:metal ion binding"/>
    <property type="evidence" value="ECO:0007669"/>
    <property type="project" value="UniProtKB-KW"/>
</dbReference>
<dbReference type="SUPFAM" id="SSF53800">
    <property type="entry name" value="Chelatase"/>
    <property type="match status" value="1"/>
</dbReference>
<dbReference type="InterPro" id="IPR050963">
    <property type="entry name" value="Sirohydro_Cobaltochel/CbiX"/>
</dbReference>
<evidence type="ECO:0000313" key="3">
    <source>
        <dbReference type="EMBL" id="MBA5690155.1"/>
    </source>
</evidence>
<evidence type="ECO:0000313" key="4">
    <source>
        <dbReference type="Proteomes" id="UP000573499"/>
    </source>
</evidence>
<keyword evidence="4" id="KW-1185">Reference proteome</keyword>
<dbReference type="RefSeq" id="WP_182156939.1">
    <property type="nucleotide sequence ID" value="NZ_JACEZU010000014.1"/>
</dbReference>
<dbReference type="InterPro" id="IPR002762">
    <property type="entry name" value="CbiX-like"/>
</dbReference>